<evidence type="ECO:0000313" key="1">
    <source>
        <dbReference type="EMBL" id="SMD32843.1"/>
    </source>
</evidence>
<dbReference type="AlphaFoldDB" id="A0A1W2G883"/>
<protein>
    <submittedName>
        <fullName evidence="1">Uncharacterized protein</fullName>
    </submittedName>
</protein>
<proteinExistence type="predicted"/>
<reference evidence="1 2" key="1">
    <citation type="submission" date="2017-04" db="EMBL/GenBank/DDBJ databases">
        <authorList>
            <person name="Afonso C.L."/>
            <person name="Miller P.J."/>
            <person name="Scott M.A."/>
            <person name="Spackman E."/>
            <person name="Goraichik I."/>
            <person name="Dimitrov K.M."/>
            <person name="Suarez D.L."/>
            <person name="Swayne D.E."/>
        </authorList>
    </citation>
    <scope>NUCLEOTIDE SEQUENCE [LARGE SCALE GENOMIC DNA]</scope>
    <source>
        <strain evidence="1 2">DSM 26133</strain>
    </source>
</reference>
<evidence type="ECO:0000313" key="2">
    <source>
        <dbReference type="Proteomes" id="UP000192472"/>
    </source>
</evidence>
<organism evidence="1 2">
    <name type="scientific">Reichenbachiella faecimaris</name>
    <dbReference type="NCBI Taxonomy" id="692418"/>
    <lineage>
        <taxon>Bacteria</taxon>
        <taxon>Pseudomonadati</taxon>
        <taxon>Bacteroidota</taxon>
        <taxon>Cytophagia</taxon>
        <taxon>Cytophagales</taxon>
        <taxon>Reichenbachiellaceae</taxon>
        <taxon>Reichenbachiella</taxon>
    </lineage>
</organism>
<sequence>MYFDDKSGKYEIVYQLISLLPAVLYCQLRISTCLYCTSSKCSMPNSYLMQLADPAAAAILAMSNKDQPLSQPANNL</sequence>
<accession>A0A1W2G883</accession>
<dbReference type="Proteomes" id="UP000192472">
    <property type="component" value="Unassembled WGS sequence"/>
</dbReference>
<name>A0A1W2G883_REIFA</name>
<dbReference type="STRING" id="692418.SAMN04488029_1201"/>
<gene>
    <name evidence="1" type="ORF">SAMN04488029_1201</name>
</gene>
<dbReference type="EMBL" id="FWYF01000001">
    <property type="protein sequence ID" value="SMD32843.1"/>
    <property type="molecule type" value="Genomic_DNA"/>
</dbReference>
<keyword evidence="2" id="KW-1185">Reference proteome</keyword>